<dbReference type="EnsemblPlants" id="OPUNC04G04450.1">
    <property type="protein sequence ID" value="OPUNC04G04450.1"/>
    <property type="gene ID" value="OPUNC04G04450"/>
</dbReference>
<keyword evidence="2" id="KW-1185">Reference proteome</keyword>
<sequence>MHIVEHSITSDKDLDIVWITDKVPHADFVKALQEQMMGFFLDEIVSPMGQFHEDGKSIRHPHPTIEK</sequence>
<dbReference type="Proteomes" id="UP000026962">
    <property type="component" value="Chromosome 4"/>
</dbReference>
<protein>
    <submittedName>
        <fullName evidence="1">Uncharacterized protein</fullName>
    </submittedName>
</protein>
<reference evidence="1" key="2">
    <citation type="submission" date="2018-05" db="EMBL/GenBank/DDBJ databases">
        <title>OpunRS2 (Oryza punctata Reference Sequence Version 2).</title>
        <authorList>
            <person name="Zhang J."/>
            <person name="Kudrna D."/>
            <person name="Lee S."/>
            <person name="Talag J."/>
            <person name="Welchert J."/>
            <person name="Wing R.A."/>
        </authorList>
    </citation>
    <scope>NUCLEOTIDE SEQUENCE [LARGE SCALE GENOMIC DNA]</scope>
</reference>
<dbReference type="HOGENOM" id="CLU_2929697_0_0_1"/>
<accession>A0A0E0KND7</accession>
<name>A0A0E0KND7_ORYPU</name>
<organism evidence="1">
    <name type="scientific">Oryza punctata</name>
    <name type="common">Red rice</name>
    <dbReference type="NCBI Taxonomy" id="4537"/>
    <lineage>
        <taxon>Eukaryota</taxon>
        <taxon>Viridiplantae</taxon>
        <taxon>Streptophyta</taxon>
        <taxon>Embryophyta</taxon>
        <taxon>Tracheophyta</taxon>
        <taxon>Spermatophyta</taxon>
        <taxon>Magnoliopsida</taxon>
        <taxon>Liliopsida</taxon>
        <taxon>Poales</taxon>
        <taxon>Poaceae</taxon>
        <taxon>BOP clade</taxon>
        <taxon>Oryzoideae</taxon>
        <taxon>Oryzeae</taxon>
        <taxon>Oryzinae</taxon>
        <taxon>Oryza</taxon>
    </lineage>
</organism>
<dbReference type="AlphaFoldDB" id="A0A0E0KND7"/>
<dbReference type="OMA" id="MGFINEE"/>
<evidence type="ECO:0000313" key="1">
    <source>
        <dbReference type="EnsemblPlants" id="OPUNC04G04450.1"/>
    </source>
</evidence>
<reference evidence="1" key="1">
    <citation type="submission" date="2015-04" db="UniProtKB">
        <authorList>
            <consortium name="EnsemblPlants"/>
        </authorList>
    </citation>
    <scope>IDENTIFICATION</scope>
</reference>
<evidence type="ECO:0000313" key="2">
    <source>
        <dbReference type="Proteomes" id="UP000026962"/>
    </source>
</evidence>
<dbReference type="Gramene" id="OPUNC04G04450.1">
    <property type="protein sequence ID" value="OPUNC04G04450.1"/>
    <property type="gene ID" value="OPUNC04G04450"/>
</dbReference>
<proteinExistence type="predicted"/>